<keyword evidence="1" id="KW-0808">Transferase</keyword>
<feature type="non-terminal residue" evidence="1">
    <location>
        <position position="182"/>
    </location>
</feature>
<dbReference type="InParanoid" id="A0A0J6WTK3"/>
<dbReference type="EMBL" id="LEKT01000188">
    <property type="protein sequence ID" value="KMO85082.1"/>
    <property type="molecule type" value="Genomic_DNA"/>
</dbReference>
<reference evidence="1 2" key="1">
    <citation type="submission" date="2015-06" db="EMBL/GenBank/DDBJ databases">
        <title>Draft genome sequence of beer spoilage bacterium Megasphaera cerevisiae type strain 20462.</title>
        <authorList>
            <person name="Kutumbaka K."/>
            <person name="Pasmowitz J."/>
            <person name="Mategko J."/>
            <person name="Reyes D."/>
            <person name="Friedrich A."/>
            <person name="Han S."/>
            <person name="Martens-Habbena W."/>
            <person name="Neal-McKinney J."/>
            <person name="Janagama H.K."/>
            <person name="Nadala C."/>
            <person name="Samadpour M."/>
        </authorList>
    </citation>
    <scope>NUCLEOTIDE SEQUENCE [LARGE SCALE GENOMIC DNA]</scope>
    <source>
        <strain evidence="1 2">DSM 20462</strain>
    </source>
</reference>
<evidence type="ECO:0000313" key="1">
    <source>
        <dbReference type="EMBL" id="KMO85082.1"/>
    </source>
</evidence>
<dbReference type="AlphaFoldDB" id="A0A0J6WTK3"/>
<protein>
    <submittedName>
        <fullName evidence="1">Glycosyl transferase family 4</fullName>
    </submittedName>
</protein>
<dbReference type="RefSeq" id="WP_048515733.1">
    <property type="nucleotide sequence ID" value="NZ_LEKT01000188.1"/>
</dbReference>
<accession>A0A0J6WTK3</accession>
<evidence type="ECO:0000313" key="2">
    <source>
        <dbReference type="Proteomes" id="UP000036503"/>
    </source>
</evidence>
<gene>
    <name evidence="1" type="ORF">AB840_15695</name>
</gene>
<name>A0A0J6WTK3_9FIRM</name>
<feature type="non-terminal residue" evidence="1">
    <location>
        <position position="1"/>
    </location>
</feature>
<dbReference type="SUPFAM" id="SSF53756">
    <property type="entry name" value="UDP-Glycosyltransferase/glycogen phosphorylase"/>
    <property type="match status" value="1"/>
</dbReference>
<organism evidence="1 2">
    <name type="scientific">Megasphaera cerevisiae DSM 20462</name>
    <dbReference type="NCBI Taxonomy" id="1122219"/>
    <lineage>
        <taxon>Bacteria</taxon>
        <taxon>Bacillati</taxon>
        <taxon>Bacillota</taxon>
        <taxon>Negativicutes</taxon>
        <taxon>Veillonellales</taxon>
        <taxon>Veillonellaceae</taxon>
        <taxon>Megasphaera</taxon>
    </lineage>
</organism>
<sequence>YKEYIDDKESVFVFDDAQLYSKAEFVAYFMNKLNLSNRDIVILDRATEIGQAVLQNKGASKLGVVVHAEHFSDNATDGDNILWNNYYEYQFRNAKFVDFFITATDLQNRILSQHFSKYTHDNPLIRTVPVGSLNQLIHPEKKRQPYSMITASRLAKEKHVDWIAKAVVKAKKEIPKLTFDIY</sequence>
<proteinExistence type="predicted"/>
<keyword evidence="2" id="KW-1185">Reference proteome</keyword>
<dbReference type="Gene3D" id="3.40.50.2000">
    <property type="entry name" value="Glycogen Phosphorylase B"/>
    <property type="match status" value="1"/>
</dbReference>
<dbReference type="GO" id="GO:0016740">
    <property type="term" value="F:transferase activity"/>
    <property type="evidence" value="ECO:0007669"/>
    <property type="project" value="UniProtKB-KW"/>
</dbReference>
<dbReference type="Proteomes" id="UP000036503">
    <property type="component" value="Unassembled WGS sequence"/>
</dbReference>
<comment type="caution">
    <text evidence="1">The sequence shown here is derived from an EMBL/GenBank/DDBJ whole genome shotgun (WGS) entry which is preliminary data.</text>
</comment>
<dbReference type="PATRIC" id="fig|1122219.3.peg.1008"/>